<keyword evidence="3" id="KW-1185">Reference proteome</keyword>
<organism evidence="2 3">
    <name type="scientific">Hydrogenibacillus schlegelii</name>
    <name type="common">Bacillus schlegelii</name>
    <dbReference type="NCBI Taxonomy" id="1484"/>
    <lineage>
        <taxon>Bacteria</taxon>
        <taxon>Bacillati</taxon>
        <taxon>Bacillota</taxon>
        <taxon>Bacilli</taxon>
        <taxon>Bacillales</taxon>
        <taxon>Bacillales Family X. Incertae Sedis</taxon>
        <taxon>Hydrogenibacillus</taxon>
    </lineage>
</organism>
<accession>A0A132ND50</accession>
<dbReference type="STRING" id="1484.SA87_00160"/>
<comment type="caution">
    <text evidence="2">The sequence shown here is derived from an EMBL/GenBank/DDBJ whole genome shotgun (WGS) entry which is preliminary data.</text>
</comment>
<evidence type="ECO:0000313" key="2">
    <source>
        <dbReference type="EMBL" id="OAR03797.1"/>
    </source>
</evidence>
<dbReference type="EMBL" id="JXBB01000039">
    <property type="protein sequence ID" value="OAR03797.1"/>
    <property type="molecule type" value="Genomic_DNA"/>
</dbReference>
<dbReference type="PROSITE" id="PS50531">
    <property type="entry name" value="HTH_IS21"/>
    <property type="match status" value="1"/>
</dbReference>
<gene>
    <name evidence="2" type="ORF">SA87_00160</name>
</gene>
<evidence type="ECO:0000259" key="1">
    <source>
        <dbReference type="PROSITE" id="PS50531"/>
    </source>
</evidence>
<reference evidence="2 3" key="1">
    <citation type="submission" date="2015-09" db="EMBL/GenBank/DDBJ databases">
        <title>Draft genome sequence of Hydrogenibacillus schlegelii DSM 2000.</title>
        <authorList>
            <person name="Hemp J."/>
        </authorList>
    </citation>
    <scope>NUCLEOTIDE SEQUENCE [LARGE SCALE GENOMIC DNA]</scope>
    <source>
        <strain evidence="2 3">MA 48</strain>
    </source>
</reference>
<name>A0A132ND50_HYDSH</name>
<dbReference type="InterPro" id="IPR017894">
    <property type="entry name" value="HTH_IS21_transposase_type"/>
</dbReference>
<sequence>MIGVGEMFYMKELYAELRSIREVARRTGHDRKTVRMYIHSQERPRYRPRSPRPSKLDPFKPTLVTCIAEGMLNCNDLLDEIRALGPAPLIPDKC</sequence>
<evidence type="ECO:0000313" key="3">
    <source>
        <dbReference type="Proteomes" id="UP000243024"/>
    </source>
</evidence>
<dbReference type="Proteomes" id="UP000243024">
    <property type="component" value="Unassembled WGS sequence"/>
</dbReference>
<feature type="domain" description="HTH IS21-type" evidence="1">
    <location>
        <begin position="5"/>
        <end position="67"/>
    </location>
</feature>
<dbReference type="AlphaFoldDB" id="A0A132ND50"/>
<protein>
    <recommendedName>
        <fullName evidence="1">HTH IS21-type domain-containing protein</fullName>
    </recommendedName>
</protein>
<proteinExistence type="predicted"/>